<evidence type="ECO:0000256" key="3">
    <source>
        <dbReference type="ARBA" id="ARBA00023002"/>
    </source>
</evidence>
<dbReference type="InterPro" id="IPR050162">
    <property type="entry name" value="MsrA_MetSO_reductase"/>
</dbReference>
<organism evidence="9 10">
    <name type="scientific">Apatococcus lobatus</name>
    <dbReference type="NCBI Taxonomy" id="904363"/>
    <lineage>
        <taxon>Eukaryota</taxon>
        <taxon>Viridiplantae</taxon>
        <taxon>Chlorophyta</taxon>
        <taxon>core chlorophytes</taxon>
        <taxon>Trebouxiophyceae</taxon>
        <taxon>Chlorellales</taxon>
        <taxon>Chlorellaceae</taxon>
        <taxon>Apatococcus</taxon>
    </lineage>
</organism>
<reference evidence="9 10" key="1">
    <citation type="journal article" date="2024" name="Nat. Commun.">
        <title>Phylogenomics reveals the evolutionary origins of lichenization in chlorophyte algae.</title>
        <authorList>
            <person name="Puginier C."/>
            <person name="Libourel C."/>
            <person name="Otte J."/>
            <person name="Skaloud P."/>
            <person name="Haon M."/>
            <person name="Grisel S."/>
            <person name="Petersen M."/>
            <person name="Berrin J.G."/>
            <person name="Delaux P.M."/>
            <person name="Dal Grande F."/>
            <person name="Keller J."/>
        </authorList>
    </citation>
    <scope>NUCLEOTIDE SEQUENCE [LARGE SCALE GENOMIC DNA]</scope>
    <source>
        <strain evidence="9 10">SAG 2145</strain>
    </source>
</reference>
<evidence type="ECO:0000256" key="5">
    <source>
        <dbReference type="ARBA" id="ARBA00030643"/>
    </source>
</evidence>
<dbReference type="InterPro" id="IPR002569">
    <property type="entry name" value="Met_Sox_Rdtase_MsrA_dom"/>
</dbReference>
<sequence>MQQTAARSLPHPSGQLRPFLVFATASVLAVLAAVCNPSVVRQPLQLLSFIMGQGQSGVKSEPVSWPPANSTLPLATFAAGCFWGTELKFQRLPGVEATCVGYTGGSRQNPTYNAVCSGSTGHAEAIQMTYDPKTVSYETLCESFFNGHDATTKNRQGGDVGTQYRSAIFYHSDEQKRIAEAAKGKVSGATTEIASAGIFYPAESYHQQYLEKGGRNGRAQSAAKECKDPIRCYG</sequence>
<evidence type="ECO:0000256" key="2">
    <source>
        <dbReference type="ARBA" id="ARBA00012502"/>
    </source>
</evidence>
<proteinExistence type="inferred from homology"/>
<accession>A0AAW1RLH7</accession>
<dbReference type="AlphaFoldDB" id="A0AAW1RLH7"/>
<evidence type="ECO:0000313" key="10">
    <source>
        <dbReference type="Proteomes" id="UP001438707"/>
    </source>
</evidence>
<dbReference type="FunFam" id="3.30.1060.10:FF:000002">
    <property type="entry name" value="Peptide methionine sulfoxide reductase"/>
    <property type="match status" value="1"/>
</dbReference>
<keyword evidence="3" id="KW-0560">Oxidoreductase</keyword>
<comment type="catalytic activity">
    <reaction evidence="7">
        <text>[thioredoxin]-disulfide + L-methionine + H2O = L-methionine (S)-S-oxide + [thioredoxin]-dithiol</text>
        <dbReference type="Rhea" id="RHEA:19993"/>
        <dbReference type="Rhea" id="RHEA-COMP:10698"/>
        <dbReference type="Rhea" id="RHEA-COMP:10700"/>
        <dbReference type="ChEBI" id="CHEBI:15377"/>
        <dbReference type="ChEBI" id="CHEBI:29950"/>
        <dbReference type="ChEBI" id="CHEBI:50058"/>
        <dbReference type="ChEBI" id="CHEBI:57844"/>
        <dbReference type="ChEBI" id="CHEBI:58772"/>
        <dbReference type="EC" id="1.8.4.11"/>
    </reaction>
</comment>
<dbReference type="NCBIfam" id="TIGR00401">
    <property type="entry name" value="msrA"/>
    <property type="match status" value="1"/>
</dbReference>
<comment type="catalytic activity">
    <reaction evidence="6">
        <text>L-methionyl-[protein] + [thioredoxin]-disulfide + H2O = L-methionyl-(S)-S-oxide-[protein] + [thioredoxin]-dithiol</text>
        <dbReference type="Rhea" id="RHEA:14217"/>
        <dbReference type="Rhea" id="RHEA-COMP:10698"/>
        <dbReference type="Rhea" id="RHEA-COMP:10700"/>
        <dbReference type="Rhea" id="RHEA-COMP:12313"/>
        <dbReference type="Rhea" id="RHEA-COMP:12315"/>
        <dbReference type="ChEBI" id="CHEBI:15377"/>
        <dbReference type="ChEBI" id="CHEBI:16044"/>
        <dbReference type="ChEBI" id="CHEBI:29950"/>
        <dbReference type="ChEBI" id="CHEBI:44120"/>
        <dbReference type="ChEBI" id="CHEBI:50058"/>
        <dbReference type="EC" id="1.8.4.11"/>
    </reaction>
</comment>
<dbReference type="Proteomes" id="UP001438707">
    <property type="component" value="Unassembled WGS sequence"/>
</dbReference>
<protein>
    <recommendedName>
        <fullName evidence="2">peptide-methionine (S)-S-oxide reductase</fullName>
        <ecNumber evidence="2">1.8.4.11</ecNumber>
    </recommendedName>
    <alternativeName>
        <fullName evidence="5">Peptide-methionine (S)-S-oxide reductase</fullName>
    </alternativeName>
    <alternativeName>
        <fullName evidence="4">Protein-methionine-S-oxide reductase</fullName>
    </alternativeName>
</protein>
<dbReference type="GO" id="GO:0008113">
    <property type="term" value="F:peptide-methionine (S)-S-oxide reductase activity"/>
    <property type="evidence" value="ECO:0007669"/>
    <property type="project" value="UniProtKB-EC"/>
</dbReference>
<dbReference type="SUPFAM" id="SSF55068">
    <property type="entry name" value="Peptide methionine sulfoxide reductase"/>
    <property type="match status" value="1"/>
</dbReference>
<evidence type="ECO:0000256" key="7">
    <source>
        <dbReference type="ARBA" id="ARBA00048782"/>
    </source>
</evidence>
<dbReference type="PANTHER" id="PTHR42799:SF2">
    <property type="entry name" value="MITOCHONDRIAL PEPTIDE METHIONINE SULFOXIDE REDUCTASE"/>
    <property type="match status" value="1"/>
</dbReference>
<comment type="caution">
    <text evidence="9">The sequence shown here is derived from an EMBL/GenBank/DDBJ whole genome shotgun (WGS) entry which is preliminary data.</text>
</comment>
<evidence type="ECO:0000256" key="6">
    <source>
        <dbReference type="ARBA" id="ARBA00047806"/>
    </source>
</evidence>
<dbReference type="PANTHER" id="PTHR42799">
    <property type="entry name" value="MITOCHONDRIAL PEPTIDE METHIONINE SULFOXIDE REDUCTASE"/>
    <property type="match status" value="1"/>
</dbReference>
<dbReference type="Pfam" id="PF01625">
    <property type="entry name" value="PMSR"/>
    <property type="match status" value="1"/>
</dbReference>
<dbReference type="Gene3D" id="3.30.1060.10">
    <property type="entry name" value="Peptide methionine sulphoxide reductase MsrA"/>
    <property type="match status" value="1"/>
</dbReference>
<evidence type="ECO:0000256" key="4">
    <source>
        <dbReference type="ARBA" id="ARBA00030273"/>
    </source>
</evidence>
<dbReference type="HAMAP" id="MF_01401">
    <property type="entry name" value="MsrA"/>
    <property type="match status" value="1"/>
</dbReference>
<feature type="domain" description="Peptide methionine sulphoxide reductase MsrA" evidence="8">
    <location>
        <begin position="75"/>
        <end position="213"/>
    </location>
</feature>
<dbReference type="EMBL" id="JALJOS010000009">
    <property type="protein sequence ID" value="KAK9834552.1"/>
    <property type="molecule type" value="Genomic_DNA"/>
</dbReference>
<dbReference type="GO" id="GO:0005737">
    <property type="term" value="C:cytoplasm"/>
    <property type="evidence" value="ECO:0007669"/>
    <property type="project" value="TreeGrafter"/>
</dbReference>
<gene>
    <name evidence="9" type="ORF">WJX74_004408</name>
</gene>
<evidence type="ECO:0000259" key="8">
    <source>
        <dbReference type="Pfam" id="PF01625"/>
    </source>
</evidence>
<name>A0AAW1RLH7_9CHLO</name>
<comment type="similarity">
    <text evidence="1">Belongs to the MsrA Met sulfoxide reductase family.</text>
</comment>
<keyword evidence="10" id="KW-1185">Reference proteome</keyword>
<evidence type="ECO:0000256" key="1">
    <source>
        <dbReference type="ARBA" id="ARBA00005591"/>
    </source>
</evidence>
<evidence type="ECO:0000313" key="9">
    <source>
        <dbReference type="EMBL" id="KAK9834552.1"/>
    </source>
</evidence>
<dbReference type="InterPro" id="IPR036509">
    <property type="entry name" value="Met_Sox_Rdtase_MsrA_sf"/>
</dbReference>
<dbReference type="EC" id="1.8.4.11" evidence="2"/>
<dbReference type="GO" id="GO:0034599">
    <property type="term" value="P:cellular response to oxidative stress"/>
    <property type="evidence" value="ECO:0007669"/>
    <property type="project" value="TreeGrafter"/>
</dbReference>